<feature type="transmembrane region" description="Helical" evidence="7">
    <location>
        <begin position="21"/>
        <end position="39"/>
    </location>
</feature>
<feature type="transmembrane region" description="Helical" evidence="7">
    <location>
        <begin position="263"/>
        <end position="280"/>
    </location>
</feature>
<keyword evidence="9" id="KW-1185">Reference proteome</keyword>
<comment type="similarity">
    <text evidence="2">Belongs to the UPF0324 family.</text>
</comment>
<dbReference type="OrthoDB" id="5393513at2"/>
<evidence type="ECO:0000256" key="3">
    <source>
        <dbReference type="ARBA" id="ARBA00022475"/>
    </source>
</evidence>
<proteinExistence type="inferred from homology"/>
<dbReference type="EMBL" id="SMAI01000003">
    <property type="protein sequence ID" value="TCT06116.1"/>
    <property type="molecule type" value="Genomic_DNA"/>
</dbReference>
<feature type="transmembrane region" description="Helical" evidence="7">
    <location>
        <begin position="164"/>
        <end position="184"/>
    </location>
</feature>
<accession>A0A4R3M0L0</accession>
<dbReference type="InterPro" id="IPR018383">
    <property type="entry name" value="UPF0324_pro"/>
</dbReference>
<sequence length="341" mass="34609">MAGAWGRGLALRATRGGDLANLLPGLALAAGLAAVSYALRDLSGLAFVSPLVLGVFLGMAARAAVAMPAVARPGLKFAARPVLRFAIVLLGLQITFGKVAEVGIDGFAVAALALVLTFLFTLWLGAKLGVGRELTQLIAAGTSICGASAIVATNSVARGTDEDVAYAMACVTLFGSLAMFLYPLLPPLLGLDAHAYGLWTGASVHEVAQVVAAAFQGGQEAGEVGTITKLTRVMLLAPMLLALAWSARFAVATERRTGPPVPLFVVAFLLVIAANSLGLVPASVAAVGAVVTPFLLAMSLSAIGLESDVRRLSAMGLRPLALGAVATLFISGTALLLVAVL</sequence>
<comment type="caution">
    <text evidence="8">The sequence shown here is derived from an EMBL/GenBank/DDBJ whole genome shotgun (WGS) entry which is preliminary data.</text>
</comment>
<evidence type="ECO:0000256" key="6">
    <source>
        <dbReference type="ARBA" id="ARBA00023136"/>
    </source>
</evidence>
<feature type="transmembrane region" description="Helical" evidence="7">
    <location>
        <begin position="45"/>
        <end position="70"/>
    </location>
</feature>
<keyword evidence="3" id="KW-1003">Cell membrane</keyword>
<dbReference type="Pfam" id="PF03601">
    <property type="entry name" value="Cons_hypoth698"/>
    <property type="match status" value="1"/>
</dbReference>
<feature type="transmembrane region" description="Helical" evidence="7">
    <location>
        <begin position="137"/>
        <end position="158"/>
    </location>
</feature>
<evidence type="ECO:0000256" key="7">
    <source>
        <dbReference type="SAM" id="Phobius"/>
    </source>
</evidence>
<evidence type="ECO:0000256" key="1">
    <source>
        <dbReference type="ARBA" id="ARBA00004651"/>
    </source>
</evidence>
<keyword evidence="4 7" id="KW-0812">Transmembrane</keyword>
<evidence type="ECO:0000256" key="5">
    <source>
        <dbReference type="ARBA" id="ARBA00022989"/>
    </source>
</evidence>
<name>A0A4R3M0L0_9HYPH</name>
<dbReference type="RefSeq" id="WP_132030633.1">
    <property type="nucleotide sequence ID" value="NZ_SMAI01000003.1"/>
</dbReference>
<keyword evidence="6 7" id="KW-0472">Membrane</keyword>
<dbReference type="AlphaFoldDB" id="A0A4R3M0L0"/>
<feature type="transmembrane region" description="Helical" evidence="7">
    <location>
        <begin position="317"/>
        <end position="340"/>
    </location>
</feature>
<feature type="transmembrane region" description="Helical" evidence="7">
    <location>
        <begin position="82"/>
        <end position="100"/>
    </location>
</feature>
<feature type="transmembrane region" description="Helical" evidence="7">
    <location>
        <begin position="286"/>
        <end position="305"/>
    </location>
</feature>
<dbReference type="GO" id="GO:0005886">
    <property type="term" value="C:plasma membrane"/>
    <property type="evidence" value="ECO:0007669"/>
    <property type="project" value="UniProtKB-SubCell"/>
</dbReference>
<evidence type="ECO:0000313" key="9">
    <source>
        <dbReference type="Proteomes" id="UP000294664"/>
    </source>
</evidence>
<comment type="subcellular location">
    <subcellularLocation>
        <location evidence="1">Cell membrane</location>
        <topology evidence="1">Multi-pass membrane protein</topology>
    </subcellularLocation>
</comment>
<dbReference type="PANTHER" id="PTHR30106">
    <property type="entry name" value="INNER MEMBRANE PROTEIN YEIH-RELATED"/>
    <property type="match status" value="1"/>
</dbReference>
<keyword evidence="5 7" id="KW-1133">Transmembrane helix</keyword>
<evidence type="ECO:0000313" key="8">
    <source>
        <dbReference type="EMBL" id="TCT06116.1"/>
    </source>
</evidence>
<evidence type="ECO:0000256" key="4">
    <source>
        <dbReference type="ARBA" id="ARBA00022692"/>
    </source>
</evidence>
<organism evidence="8 9">
    <name type="scientific">Aquabacter spiritensis</name>
    <dbReference type="NCBI Taxonomy" id="933073"/>
    <lineage>
        <taxon>Bacteria</taxon>
        <taxon>Pseudomonadati</taxon>
        <taxon>Pseudomonadota</taxon>
        <taxon>Alphaproteobacteria</taxon>
        <taxon>Hyphomicrobiales</taxon>
        <taxon>Xanthobacteraceae</taxon>
        <taxon>Aquabacter</taxon>
    </lineage>
</organism>
<gene>
    <name evidence="8" type="ORF">EDC64_103220</name>
</gene>
<reference evidence="8 9" key="1">
    <citation type="submission" date="2019-03" db="EMBL/GenBank/DDBJ databases">
        <title>Genomic Encyclopedia of Type Strains, Phase IV (KMG-IV): sequencing the most valuable type-strain genomes for metagenomic binning, comparative biology and taxonomic classification.</title>
        <authorList>
            <person name="Goeker M."/>
        </authorList>
    </citation>
    <scope>NUCLEOTIDE SEQUENCE [LARGE SCALE GENOMIC DNA]</scope>
    <source>
        <strain evidence="8 9">DSM 9035</strain>
    </source>
</reference>
<feature type="transmembrane region" description="Helical" evidence="7">
    <location>
        <begin position="106"/>
        <end position="125"/>
    </location>
</feature>
<evidence type="ECO:0000256" key="2">
    <source>
        <dbReference type="ARBA" id="ARBA00007977"/>
    </source>
</evidence>
<protein>
    <submittedName>
        <fullName evidence="8">Putative integral membrane protein (TIGR00698 family)</fullName>
    </submittedName>
</protein>
<dbReference type="Proteomes" id="UP000294664">
    <property type="component" value="Unassembled WGS sequence"/>
</dbReference>
<dbReference type="PANTHER" id="PTHR30106:SF2">
    <property type="entry name" value="UPF0324 INNER MEMBRANE PROTEIN YEIH"/>
    <property type="match status" value="1"/>
</dbReference>
<feature type="transmembrane region" description="Helical" evidence="7">
    <location>
        <begin position="230"/>
        <end position="251"/>
    </location>
</feature>